<feature type="domain" description="Glycosyltransferase 2-like" evidence="1">
    <location>
        <begin position="271"/>
        <end position="430"/>
    </location>
</feature>
<dbReference type="InterPro" id="IPR001173">
    <property type="entry name" value="Glyco_trans_2-like"/>
</dbReference>
<dbReference type="GO" id="GO:0016757">
    <property type="term" value="F:glycosyltransferase activity"/>
    <property type="evidence" value="ECO:0007669"/>
    <property type="project" value="UniProtKB-KW"/>
</dbReference>
<dbReference type="PANTHER" id="PTHR43179">
    <property type="entry name" value="RHAMNOSYLTRANSFERASE WBBL"/>
    <property type="match status" value="1"/>
</dbReference>
<dbReference type="Pfam" id="PF00535">
    <property type="entry name" value="Glycos_transf_2"/>
    <property type="match status" value="2"/>
</dbReference>
<evidence type="ECO:0000313" key="2">
    <source>
        <dbReference type="EMBL" id="HIZ65449.1"/>
    </source>
</evidence>
<evidence type="ECO:0000259" key="1">
    <source>
        <dbReference type="Pfam" id="PF00535"/>
    </source>
</evidence>
<proteinExistence type="predicted"/>
<dbReference type="CDD" id="cd04186">
    <property type="entry name" value="GT_2_like_c"/>
    <property type="match status" value="1"/>
</dbReference>
<name>A0A9D2FQE0_9FIRM</name>
<evidence type="ECO:0000313" key="3">
    <source>
        <dbReference type="Proteomes" id="UP000824056"/>
    </source>
</evidence>
<dbReference type="Proteomes" id="UP000824056">
    <property type="component" value="Unassembled WGS sequence"/>
</dbReference>
<reference evidence="2" key="2">
    <citation type="submission" date="2021-04" db="EMBL/GenBank/DDBJ databases">
        <authorList>
            <person name="Gilroy R."/>
        </authorList>
    </citation>
    <scope>NUCLEOTIDE SEQUENCE</scope>
    <source>
        <strain evidence="2">1068</strain>
    </source>
</reference>
<dbReference type="AlphaFoldDB" id="A0A9D2FQE0"/>
<sequence>MEHRIMEVEKERFSLADENCYMIWGTWNEGFRPELFLDKTKIEKAISYKAEEGYIEVRLNLSKDWEQYRKVCVYGRKGNKKILWFSEKTEKLLKKRNMPQYYIDYADVDYEQKKCMISGWAVYGRPLEIYVESQERKPMEFSLDRVDRTDVRQQYPEADVGKECGFFCEFSFDKEKGVRLVFSSGGHRSVRYISLQKRKMYGEKVSFYYHKGVRYFRLHGAKGFAAKLVKKAEDYKTRPYPYGKWYPRHAASEDELRKQREKVFAYQPLISIVIPLYNTPAQYLKELVDSVLAQTYGNFQLCLADGSDNDKVQDCIQELYAGEKRITYKRLENNGGISANTNGAIELAKGDFIMFSDHDDTLAPNALYEIVREINENPGTDVVYTDEDKVTMDGRRYYDPHFKPDFNLDMLRSNNYICHIFVVKREVLEKAGMLRSQYDGAQDYDFILRCCEQAEKIRHVAKILYHWRNHPASTAGNPESKMYAYEAGRAAVQDHYDRLGIEAKVTMTENWGRYRTELPVQGEPLVSVIIPNKDHKEELQKCVESIYEKSTYPNFEIILVENNSTTDEIFRYYEELKQQHANLKVLEWKDGFNYSAINNFAVGHAEGEYILLLNNDVEVITENWIEEMLGYCQREDVGAVGAKLLYPNDRIQHAGVIIGMGQSGTAGHIFHNLPKEQFSYAGRTQTTQDLSAVTAACMMVKKSLYQELQGLDEDFKVAFNDIDFCLRIREKGLLVVYQAYVELYHYESLTRGYDKSAENKKRFEAETKRFKSKWAEVLEKKDPYYNPNFSLLRNDCSLQK</sequence>
<accession>A0A9D2FQE0</accession>
<dbReference type="SUPFAM" id="SSF53448">
    <property type="entry name" value="Nucleotide-diphospho-sugar transferases"/>
    <property type="match status" value="2"/>
</dbReference>
<dbReference type="EMBL" id="DXBG01000146">
    <property type="protein sequence ID" value="HIZ65449.1"/>
    <property type="molecule type" value="Genomic_DNA"/>
</dbReference>
<protein>
    <submittedName>
        <fullName evidence="2">Glycosyltransferase family 2 protein</fullName>
    </submittedName>
</protein>
<reference evidence="2" key="1">
    <citation type="journal article" date="2021" name="PeerJ">
        <title>Extensive microbial diversity within the chicken gut microbiome revealed by metagenomics and culture.</title>
        <authorList>
            <person name="Gilroy R."/>
            <person name="Ravi A."/>
            <person name="Getino M."/>
            <person name="Pursley I."/>
            <person name="Horton D.L."/>
            <person name="Alikhan N.F."/>
            <person name="Baker D."/>
            <person name="Gharbi K."/>
            <person name="Hall N."/>
            <person name="Watson M."/>
            <person name="Adriaenssens E.M."/>
            <person name="Foster-Nyarko E."/>
            <person name="Jarju S."/>
            <person name="Secka A."/>
            <person name="Antonio M."/>
            <person name="Oren A."/>
            <person name="Chaudhuri R.R."/>
            <person name="La Ragione R."/>
            <person name="Hildebrand F."/>
            <person name="Pallen M.J."/>
        </authorList>
    </citation>
    <scope>NUCLEOTIDE SEQUENCE</scope>
    <source>
        <strain evidence="2">1068</strain>
    </source>
</reference>
<dbReference type="InterPro" id="IPR029044">
    <property type="entry name" value="Nucleotide-diphossugar_trans"/>
</dbReference>
<feature type="domain" description="Glycosyltransferase 2-like" evidence="1">
    <location>
        <begin position="527"/>
        <end position="707"/>
    </location>
</feature>
<comment type="caution">
    <text evidence="2">The sequence shown here is derived from an EMBL/GenBank/DDBJ whole genome shotgun (WGS) entry which is preliminary data.</text>
</comment>
<organism evidence="2 3">
    <name type="scientific">Candidatus Blautia pullicola</name>
    <dbReference type="NCBI Taxonomy" id="2838498"/>
    <lineage>
        <taxon>Bacteria</taxon>
        <taxon>Bacillati</taxon>
        <taxon>Bacillota</taxon>
        <taxon>Clostridia</taxon>
        <taxon>Lachnospirales</taxon>
        <taxon>Lachnospiraceae</taxon>
        <taxon>Blautia</taxon>
    </lineage>
</organism>
<gene>
    <name evidence="2" type="ORF">H9809_06060</name>
</gene>
<dbReference type="Gene3D" id="3.90.550.10">
    <property type="entry name" value="Spore Coat Polysaccharide Biosynthesis Protein SpsA, Chain A"/>
    <property type="match status" value="2"/>
</dbReference>
<dbReference type="PANTHER" id="PTHR43179:SF7">
    <property type="entry name" value="RHAMNOSYLTRANSFERASE WBBL"/>
    <property type="match status" value="1"/>
</dbReference>
<dbReference type="CDD" id="cd04184">
    <property type="entry name" value="GT2_RfbC_Mx_like"/>
    <property type="match status" value="1"/>
</dbReference>